<dbReference type="Proteomes" id="UP000006263">
    <property type="component" value="Unassembled WGS sequence"/>
</dbReference>
<dbReference type="AlphaFoldDB" id="K6YQ08"/>
<name>K6YQ08_9ALTE</name>
<organism evidence="1 2">
    <name type="scientific">Paraglaciecola mesophila KMM 241</name>
    <dbReference type="NCBI Taxonomy" id="1128912"/>
    <lineage>
        <taxon>Bacteria</taxon>
        <taxon>Pseudomonadati</taxon>
        <taxon>Pseudomonadota</taxon>
        <taxon>Gammaproteobacteria</taxon>
        <taxon>Alteromonadales</taxon>
        <taxon>Alteromonadaceae</taxon>
        <taxon>Paraglaciecola</taxon>
    </lineage>
</organism>
<protein>
    <submittedName>
        <fullName evidence="1">Uncharacterized protein</fullName>
    </submittedName>
</protein>
<sequence length="83" mass="9155">MLTQISALYSNKSVKVAFTLSELSAECAERQKSPELRAFSVELTLTDFPTVLPLLRPSAQLKFPVKGQKALVYDTKGIELIAI</sequence>
<reference evidence="1 2" key="1">
    <citation type="journal article" date="2017" name="Antonie Van Leeuwenhoek">
        <title>Rhizobium rhizosphaerae sp. nov., a novel species isolated from rice rhizosphere.</title>
        <authorList>
            <person name="Zhao J.J."/>
            <person name="Zhang J."/>
            <person name="Zhang R.J."/>
            <person name="Zhang C.W."/>
            <person name="Yin H.Q."/>
            <person name="Zhang X.X."/>
        </authorList>
    </citation>
    <scope>NUCLEOTIDE SEQUENCE [LARGE SCALE GENOMIC DNA]</scope>
    <source>
        <strain evidence="1 2">KMM 241</strain>
    </source>
</reference>
<evidence type="ECO:0000313" key="1">
    <source>
        <dbReference type="EMBL" id="GAC26081.1"/>
    </source>
</evidence>
<evidence type="ECO:0000313" key="2">
    <source>
        <dbReference type="Proteomes" id="UP000006263"/>
    </source>
</evidence>
<gene>
    <name evidence="1" type="ORF">GMES_3806</name>
</gene>
<comment type="caution">
    <text evidence="1">The sequence shown here is derived from an EMBL/GenBank/DDBJ whole genome shotgun (WGS) entry which is preliminary data.</text>
</comment>
<accession>K6YQ08</accession>
<proteinExistence type="predicted"/>
<dbReference type="EMBL" id="BAEP01000075">
    <property type="protein sequence ID" value="GAC26081.1"/>
    <property type="molecule type" value="Genomic_DNA"/>
</dbReference>